<organism evidence="1 2">
    <name type="scientific">Paralvinella palmiformis</name>
    <dbReference type="NCBI Taxonomy" id="53620"/>
    <lineage>
        <taxon>Eukaryota</taxon>
        <taxon>Metazoa</taxon>
        <taxon>Spiralia</taxon>
        <taxon>Lophotrochozoa</taxon>
        <taxon>Annelida</taxon>
        <taxon>Polychaeta</taxon>
        <taxon>Sedentaria</taxon>
        <taxon>Canalipalpata</taxon>
        <taxon>Terebellida</taxon>
        <taxon>Terebelliformia</taxon>
        <taxon>Alvinellidae</taxon>
        <taxon>Paralvinella</taxon>
    </lineage>
</organism>
<dbReference type="AlphaFoldDB" id="A0AAD9NIL3"/>
<dbReference type="Proteomes" id="UP001208570">
    <property type="component" value="Unassembled WGS sequence"/>
</dbReference>
<reference evidence="1" key="1">
    <citation type="journal article" date="2023" name="Mol. Biol. Evol.">
        <title>Third-Generation Sequencing Reveals the Adaptive Role of the Epigenome in Three Deep-Sea Polychaetes.</title>
        <authorList>
            <person name="Perez M."/>
            <person name="Aroh O."/>
            <person name="Sun Y."/>
            <person name="Lan Y."/>
            <person name="Juniper S.K."/>
            <person name="Young C.R."/>
            <person name="Angers B."/>
            <person name="Qian P.Y."/>
        </authorList>
    </citation>
    <scope>NUCLEOTIDE SEQUENCE</scope>
    <source>
        <strain evidence="1">P08H-3</strain>
    </source>
</reference>
<evidence type="ECO:0000313" key="1">
    <source>
        <dbReference type="EMBL" id="KAK2168504.1"/>
    </source>
</evidence>
<sequence length="190" mass="21547">MSGGKSRKKKNGGKVIKLPSGATQLKKYSDTLKNAKVDEKVVDFVKSMVESEWESFTSRPKADITGFYLICRWYPKDSTWVILYAGYGHIYPSLNHHFGGHERTPIGNYLSSFTKEARSLIWLKWQKEPSKEGISLDDVLEVLAEMYSSSNEKPPFNLDLELETDAVPEDFSIVPDWNKPPRKRGKAVGS</sequence>
<accession>A0AAD9NIL3</accession>
<keyword evidence="2" id="KW-1185">Reference proteome</keyword>
<gene>
    <name evidence="1" type="ORF">LSH36_16g03049</name>
</gene>
<dbReference type="EMBL" id="JAODUP010000016">
    <property type="protein sequence ID" value="KAK2168504.1"/>
    <property type="molecule type" value="Genomic_DNA"/>
</dbReference>
<comment type="caution">
    <text evidence="1">The sequence shown here is derived from an EMBL/GenBank/DDBJ whole genome shotgun (WGS) entry which is preliminary data.</text>
</comment>
<name>A0AAD9NIL3_9ANNE</name>
<proteinExistence type="predicted"/>
<protein>
    <submittedName>
        <fullName evidence="1">Uncharacterized protein</fullName>
    </submittedName>
</protein>
<evidence type="ECO:0000313" key="2">
    <source>
        <dbReference type="Proteomes" id="UP001208570"/>
    </source>
</evidence>